<name>A0A0E0GIH7_ORYNI</name>
<evidence type="ECO:0000313" key="3">
    <source>
        <dbReference type="Proteomes" id="UP000006591"/>
    </source>
</evidence>
<dbReference type="Gramene" id="ONIVA03G07920.1">
    <property type="protein sequence ID" value="ONIVA03G07920.1"/>
    <property type="gene ID" value="ONIVA03G07920"/>
</dbReference>
<dbReference type="Proteomes" id="UP000006591">
    <property type="component" value="Chromosome 3"/>
</dbReference>
<evidence type="ECO:0000256" key="1">
    <source>
        <dbReference type="SAM" id="MobiDB-lite"/>
    </source>
</evidence>
<reference evidence="2" key="1">
    <citation type="submission" date="2015-04" db="UniProtKB">
        <authorList>
            <consortium name="EnsemblPlants"/>
        </authorList>
    </citation>
    <scope>IDENTIFICATION</scope>
    <source>
        <strain evidence="2">SL10</strain>
    </source>
</reference>
<dbReference type="AlphaFoldDB" id="A0A0E0GIH7"/>
<organism evidence="2">
    <name type="scientific">Oryza nivara</name>
    <name type="common">Indian wild rice</name>
    <name type="synonym">Oryza sativa f. spontanea</name>
    <dbReference type="NCBI Taxonomy" id="4536"/>
    <lineage>
        <taxon>Eukaryota</taxon>
        <taxon>Viridiplantae</taxon>
        <taxon>Streptophyta</taxon>
        <taxon>Embryophyta</taxon>
        <taxon>Tracheophyta</taxon>
        <taxon>Spermatophyta</taxon>
        <taxon>Magnoliopsida</taxon>
        <taxon>Liliopsida</taxon>
        <taxon>Poales</taxon>
        <taxon>Poaceae</taxon>
        <taxon>BOP clade</taxon>
        <taxon>Oryzoideae</taxon>
        <taxon>Oryzeae</taxon>
        <taxon>Oryzinae</taxon>
        <taxon>Oryza</taxon>
    </lineage>
</organism>
<dbReference type="EnsemblPlants" id="ONIVA03G07920.1">
    <property type="protein sequence ID" value="ONIVA03G07920.1"/>
    <property type="gene ID" value="ONIVA03G07920"/>
</dbReference>
<feature type="region of interest" description="Disordered" evidence="1">
    <location>
        <begin position="66"/>
        <end position="90"/>
    </location>
</feature>
<dbReference type="PANTHER" id="PTHR35475">
    <property type="entry name" value="WD REPEAT PROTEIN"/>
    <property type="match status" value="1"/>
</dbReference>
<evidence type="ECO:0000313" key="2">
    <source>
        <dbReference type="EnsemblPlants" id="ONIVA03G07920.1"/>
    </source>
</evidence>
<dbReference type="HOGENOM" id="CLU_1581044_0_0_1"/>
<feature type="region of interest" description="Disordered" evidence="1">
    <location>
        <begin position="19"/>
        <end position="53"/>
    </location>
</feature>
<dbReference type="PANTHER" id="PTHR35475:SF2">
    <property type="entry name" value="OS01G0184700 PROTEIN"/>
    <property type="match status" value="1"/>
</dbReference>
<protein>
    <submittedName>
        <fullName evidence="2">Uncharacterized protein</fullName>
    </submittedName>
</protein>
<proteinExistence type="predicted"/>
<accession>A0A0E0GIH7</accession>
<keyword evidence="3" id="KW-1185">Reference proteome</keyword>
<reference evidence="2" key="2">
    <citation type="submission" date="2018-04" db="EMBL/GenBank/DDBJ databases">
        <title>OnivRS2 (Oryza nivara Reference Sequence Version 2).</title>
        <authorList>
            <person name="Zhang J."/>
            <person name="Kudrna D."/>
            <person name="Lee S."/>
            <person name="Talag J."/>
            <person name="Rajasekar S."/>
            <person name="Welchert J."/>
            <person name="Hsing Y.-I."/>
            <person name="Wing R.A."/>
        </authorList>
    </citation>
    <scope>NUCLEOTIDE SEQUENCE [LARGE SCALE GENOMIC DNA]</scope>
    <source>
        <strain evidence="2">SL10</strain>
    </source>
</reference>
<feature type="compositionally biased region" description="Low complexity" evidence="1">
    <location>
        <begin position="66"/>
        <end position="76"/>
    </location>
</feature>
<dbReference type="OMA" id="CKTRYAG"/>
<sequence length="169" mass="17402">MTTAIATATLVTCMRRPARRLASGGAEEEAGKEEGGAATAAASGGGSGEAACGRRRCRSPRLLSSSLASSSLSSPPDHAAARWPASSSSSYTWRRPFHGGRRSSLSRPGLLLGFAGVELYRQGASPVAVFRSALVGPRHDRLQVGAIQAKHGLHALFAFKPEASSGGCL</sequence>